<keyword evidence="2" id="KW-1185">Reference proteome</keyword>
<feature type="non-terminal residue" evidence="1">
    <location>
        <position position="1"/>
    </location>
</feature>
<accession>A0A9N8YND6</accession>
<comment type="caution">
    <text evidence="1">The sequence shown here is derived from an EMBL/GenBank/DDBJ whole genome shotgun (WGS) entry which is preliminary data.</text>
</comment>
<dbReference type="EMBL" id="CAJVPL010000028">
    <property type="protein sequence ID" value="CAG8435759.1"/>
    <property type="molecule type" value="Genomic_DNA"/>
</dbReference>
<sequence length="64" mass="7323">TFWIDCYYVNYDSFQTDGASKSVLNNDNFPIPKFVITENEDLQTYGGLIDVTEKALEILKRPTA</sequence>
<proteinExistence type="predicted"/>
<organism evidence="1 2">
    <name type="scientific">Ambispora gerdemannii</name>
    <dbReference type="NCBI Taxonomy" id="144530"/>
    <lineage>
        <taxon>Eukaryota</taxon>
        <taxon>Fungi</taxon>
        <taxon>Fungi incertae sedis</taxon>
        <taxon>Mucoromycota</taxon>
        <taxon>Glomeromycotina</taxon>
        <taxon>Glomeromycetes</taxon>
        <taxon>Archaeosporales</taxon>
        <taxon>Ambisporaceae</taxon>
        <taxon>Ambispora</taxon>
    </lineage>
</organism>
<dbReference type="Proteomes" id="UP000789831">
    <property type="component" value="Unassembled WGS sequence"/>
</dbReference>
<name>A0A9N8YND6_9GLOM</name>
<evidence type="ECO:0000313" key="1">
    <source>
        <dbReference type="EMBL" id="CAG8435759.1"/>
    </source>
</evidence>
<protein>
    <submittedName>
        <fullName evidence="1">1504_t:CDS:1</fullName>
    </submittedName>
</protein>
<gene>
    <name evidence="1" type="ORF">AGERDE_LOCUS579</name>
</gene>
<evidence type="ECO:0000313" key="2">
    <source>
        <dbReference type="Proteomes" id="UP000789831"/>
    </source>
</evidence>
<dbReference type="AlphaFoldDB" id="A0A9N8YND6"/>
<reference evidence="1" key="1">
    <citation type="submission" date="2021-06" db="EMBL/GenBank/DDBJ databases">
        <authorList>
            <person name="Kallberg Y."/>
            <person name="Tangrot J."/>
            <person name="Rosling A."/>
        </authorList>
    </citation>
    <scope>NUCLEOTIDE SEQUENCE</scope>
    <source>
        <strain evidence="1">MT106</strain>
    </source>
</reference>